<dbReference type="GeneID" id="66075353"/>
<evidence type="ECO:0000256" key="1">
    <source>
        <dbReference type="ARBA" id="ARBA00004141"/>
    </source>
</evidence>
<dbReference type="GO" id="GO:0022857">
    <property type="term" value="F:transmembrane transporter activity"/>
    <property type="evidence" value="ECO:0007669"/>
    <property type="project" value="InterPro"/>
</dbReference>
<evidence type="ECO:0000256" key="2">
    <source>
        <dbReference type="ARBA" id="ARBA00006727"/>
    </source>
</evidence>
<evidence type="ECO:0008006" key="6">
    <source>
        <dbReference type="Google" id="ProtNLM"/>
    </source>
</evidence>
<feature type="transmembrane region" description="Helical" evidence="3">
    <location>
        <begin position="83"/>
        <end position="106"/>
    </location>
</feature>
<dbReference type="OrthoDB" id="6499973at2759"/>
<comment type="subcellular location">
    <subcellularLocation>
        <location evidence="1">Membrane</location>
        <topology evidence="1">Multi-pass membrane protein</topology>
    </subcellularLocation>
</comment>
<dbReference type="PANTHER" id="PTHR11360:SF234">
    <property type="entry name" value="MFS-TYPE TRANSPORTER DBAD-RELATED"/>
    <property type="match status" value="1"/>
</dbReference>
<dbReference type="KEGG" id="more:E1B28_006277"/>
<gene>
    <name evidence="4" type="ORF">E1B28_006277</name>
</gene>
<evidence type="ECO:0000313" key="4">
    <source>
        <dbReference type="EMBL" id="KAG7095539.1"/>
    </source>
</evidence>
<sequence length="191" mass="20984">MIIHYPNPRIFVMQDFYTRDFLSNKSPSDISWIGSFQLFMQYAPGIFVGRAFDAGYFRLMLALGSLLEVFSLLLLSLAHKGQYYQVFLAQAVGLGLGQGLLFIPSLAIIPRYFRKRRAFATGIAVTGASVGGIIWPILLNQLSRKTSFANAIRVTGGLAGAMLCCANLLMKPEPLLNQLSTSIARTPSSAR</sequence>
<dbReference type="Proteomes" id="UP001049176">
    <property type="component" value="Chromosome 3"/>
</dbReference>
<dbReference type="RefSeq" id="XP_043012009.1">
    <property type="nucleotide sequence ID" value="XM_043150919.1"/>
</dbReference>
<feature type="transmembrane region" description="Helical" evidence="3">
    <location>
        <begin position="118"/>
        <end position="139"/>
    </location>
</feature>
<name>A0A9P7UWC8_9AGAR</name>
<comment type="similarity">
    <text evidence="2">Belongs to the major facilitator superfamily. Monocarboxylate porter (TC 2.A.1.13) family.</text>
</comment>
<feature type="transmembrane region" description="Helical" evidence="3">
    <location>
        <begin position="151"/>
        <end position="170"/>
    </location>
</feature>
<comment type="caution">
    <text evidence="4">The sequence shown here is derived from an EMBL/GenBank/DDBJ whole genome shotgun (WGS) entry which is preliminary data.</text>
</comment>
<dbReference type="InterPro" id="IPR036259">
    <property type="entry name" value="MFS_trans_sf"/>
</dbReference>
<dbReference type="Pfam" id="PF07690">
    <property type="entry name" value="MFS_1"/>
    <property type="match status" value="1"/>
</dbReference>
<protein>
    <recommendedName>
        <fullName evidence="6">Major facilitator superfamily (MFS) profile domain-containing protein</fullName>
    </recommendedName>
</protein>
<dbReference type="PANTHER" id="PTHR11360">
    <property type="entry name" value="MONOCARBOXYLATE TRANSPORTER"/>
    <property type="match status" value="1"/>
</dbReference>
<accession>A0A9P7UWC8</accession>
<evidence type="ECO:0000256" key="3">
    <source>
        <dbReference type="SAM" id="Phobius"/>
    </source>
</evidence>
<keyword evidence="5" id="KW-1185">Reference proteome</keyword>
<dbReference type="GO" id="GO:0016020">
    <property type="term" value="C:membrane"/>
    <property type="evidence" value="ECO:0007669"/>
    <property type="project" value="UniProtKB-SubCell"/>
</dbReference>
<dbReference type="SUPFAM" id="SSF103473">
    <property type="entry name" value="MFS general substrate transporter"/>
    <property type="match status" value="1"/>
</dbReference>
<dbReference type="AlphaFoldDB" id="A0A9P7UWC8"/>
<keyword evidence="3" id="KW-0812">Transmembrane</keyword>
<dbReference type="InterPro" id="IPR011701">
    <property type="entry name" value="MFS"/>
</dbReference>
<evidence type="ECO:0000313" key="5">
    <source>
        <dbReference type="Proteomes" id="UP001049176"/>
    </source>
</evidence>
<dbReference type="Gene3D" id="1.20.1250.20">
    <property type="entry name" value="MFS general substrate transporter like domains"/>
    <property type="match status" value="1"/>
</dbReference>
<proteinExistence type="inferred from homology"/>
<feature type="transmembrane region" description="Helical" evidence="3">
    <location>
        <begin position="56"/>
        <end position="77"/>
    </location>
</feature>
<keyword evidence="3" id="KW-1133">Transmembrane helix</keyword>
<dbReference type="InterPro" id="IPR050327">
    <property type="entry name" value="Proton-linked_MCT"/>
</dbReference>
<keyword evidence="3" id="KW-0472">Membrane</keyword>
<dbReference type="EMBL" id="CM032183">
    <property type="protein sequence ID" value="KAG7095539.1"/>
    <property type="molecule type" value="Genomic_DNA"/>
</dbReference>
<organism evidence="4 5">
    <name type="scientific">Marasmius oreades</name>
    <name type="common">fairy-ring Marasmius</name>
    <dbReference type="NCBI Taxonomy" id="181124"/>
    <lineage>
        <taxon>Eukaryota</taxon>
        <taxon>Fungi</taxon>
        <taxon>Dikarya</taxon>
        <taxon>Basidiomycota</taxon>
        <taxon>Agaricomycotina</taxon>
        <taxon>Agaricomycetes</taxon>
        <taxon>Agaricomycetidae</taxon>
        <taxon>Agaricales</taxon>
        <taxon>Marasmiineae</taxon>
        <taxon>Marasmiaceae</taxon>
        <taxon>Marasmius</taxon>
    </lineage>
</organism>
<reference evidence="4" key="1">
    <citation type="journal article" date="2021" name="Genome Biol. Evol.">
        <title>The assembled and annotated genome of the fairy-ring fungus Marasmius oreades.</title>
        <authorList>
            <person name="Hiltunen M."/>
            <person name="Ament-Velasquez S.L."/>
            <person name="Johannesson H."/>
        </authorList>
    </citation>
    <scope>NUCLEOTIDE SEQUENCE</scope>
    <source>
        <strain evidence="4">03SP1</strain>
    </source>
</reference>